<dbReference type="Gene3D" id="1.10.540.10">
    <property type="entry name" value="Acyl-CoA dehydrogenase/oxidase, N-terminal domain"/>
    <property type="match status" value="1"/>
</dbReference>
<dbReference type="Gene3D" id="2.40.110.10">
    <property type="entry name" value="Butyryl-CoA Dehydrogenase, subunit A, domain 2"/>
    <property type="match status" value="1"/>
</dbReference>
<evidence type="ECO:0000256" key="6">
    <source>
        <dbReference type="RuleBase" id="RU362125"/>
    </source>
</evidence>
<dbReference type="InterPro" id="IPR009075">
    <property type="entry name" value="AcylCo_DH/oxidase_C"/>
</dbReference>
<feature type="domain" description="Acyl-CoA oxidase/dehydrogenase middle" evidence="8">
    <location>
        <begin position="162"/>
        <end position="278"/>
    </location>
</feature>
<dbReference type="InterPro" id="IPR037069">
    <property type="entry name" value="AcylCoA_DH/ox_N_sf"/>
</dbReference>
<dbReference type="InterPro" id="IPR050741">
    <property type="entry name" value="Acyl-CoA_dehydrogenase"/>
</dbReference>
<dbReference type="OrthoDB" id="434771at2759"/>
<evidence type="ECO:0000256" key="3">
    <source>
        <dbReference type="ARBA" id="ARBA00022630"/>
    </source>
</evidence>
<dbReference type="InParanoid" id="A0A1E7G0J9"/>
<organism evidence="9 10">
    <name type="scientific">Fragilariopsis cylindrus CCMP1102</name>
    <dbReference type="NCBI Taxonomy" id="635003"/>
    <lineage>
        <taxon>Eukaryota</taxon>
        <taxon>Sar</taxon>
        <taxon>Stramenopiles</taxon>
        <taxon>Ochrophyta</taxon>
        <taxon>Bacillariophyta</taxon>
        <taxon>Bacillariophyceae</taxon>
        <taxon>Bacillariophycidae</taxon>
        <taxon>Bacillariales</taxon>
        <taxon>Bacillariaceae</taxon>
        <taxon>Fragilariopsis</taxon>
    </lineage>
</organism>
<dbReference type="SUPFAM" id="SSF56645">
    <property type="entry name" value="Acyl-CoA dehydrogenase NM domain-like"/>
    <property type="match status" value="1"/>
</dbReference>
<dbReference type="EMBL" id="KV784353">
    <property type="protein sequence ID" value="OEU23743.1"/>
    <property type="molecule type" value="Genomic_DNA"/>
</dbReference>
<comment type="similarity">
    <text evidence="2 6">Belongs to the acyl-CoA dehydrogenase family.</text>
</comment>
<dbReference type="InterPro" id="IPR046373">
    <property type="entry name" value="Acyl-CoA_Oxase/DH_mid-dom_sf"/>
</dbReference>
<dbReference type="InterPro" id="IPR036250">
    <property type="entry name" value="AcylCo_DH-like_C"/>
</dbReference>
<dbReference type="Pfam" id="PF02770">
    <property type="entry name" value="Acyl-CoA_dh_M"/>
    <property type="match status" value="1"/>
</dbReference>
<name>A0A1E7G0J9_9STRA</name>
<evidence type="ECO:0000256" key="2">
    <source>
        <dbReference type="ARBA" id="ARBA00009347"/>
    </source>
</evidence>
<keyword evidence="4 6" id="KW-0274">FAD</keyword>
<dbReference type="KEGG" id="fcy:FRACYDRAFT_233211"/>
<dbReference type="InterPro" id="IPR006091">
    <property type="entry name" value="Acyl-CoA_Oxase/DH_mid-dom"/>
</dbReference>
<accession>A0A1E7G0J9</accession>
<comment type="cofactor">
    <cofactor evidence="1 6">
        <name>FAD</name>
        <dbReference type="ChEBI" id="CHEBI:57692"/>
    </cofactor>
</comment>
<dbReference type="AlphaFoldDB" id="A0A1E7G0J9"/>
<evidence type="ECO:0000256" key="5">
    <source>
        <dbReference type="ARBA" id="ARBA00023002"/>
    </source>
</evidence>
<dbReference type="GO" id="GO:0033539">
    <property type="term" value="P:fatty acid beta-oxidation using acyl-CoA dehydrogenase"/>
    <property type="evidence" value="ECO:0007669"/>
    <property type="project" value="TreeGrafter"/>
</dbReference>
<dbReference type="GO" id="GO:0003995">
    <property type="term" value="F:acyl-CoA dehydrogenase activity"/>
    <property type="evidence" value="ECO:0007669"/>
    <property type="project" value="TreeGrafter"/>
</dbReference>
<evidence type="ECO:0000259" key="8">
    <source>
        <dbReference type="Pfam" id="PF02770"/>
    </source>
</evidence>
<dbReference type="PANTHER" id="PTHR48083:SF13">
    <property type="entry name" value="ACYL-COA DEHYDROGENASE FAMILY MEMBER 11"/>
    <property type="match status" value="1"/>
</dbReference>
<keyword evidence="3 6" id="KW-0285">Flavoprotein</keyword>
<evidence type="ECO:0000313" key="10">
    <source>
        <dbReference type="Proteomes" id="UP000095751"/>
    </source>
</evidence>
<dbReference type="Pfam" id="PF00441">
    <property type="entry name" value="Acyl-CoA_dh_1"/>
    <property type="match status" value="1"/>
</dbReference>
<dbReference type="Proteomes" id="UP000095751">
    <property type="component" value="Unassembled WGS sequence"/>
</dbReference>
<keyword evidence="5 6" id="KW-0560">Oxidoreductase</keyword>
<dbReference type="Gene3D" id="1.20.140.10">
    <property type="entry name" value="Butyryl-CoA Dehydrogenase, subunit A, domain 3"/>
    <property type="match status" value="1"/>
</dbReference>
<sequence length="466" mass="52433">MSEPSLTYLRPEVLKLKQRLDDFINEEVIPAETEYHDHMKDRHNLNERWSIDAIPSCLDRLQLRAKEIGVWNLFLPPRLLTYPHWDTTILGNDLRPSIDGGLTYREYGILAESTGKSILGSMACNCSAPDTGNMEVLLEFGTLYQKQHYLKPLLEGKIRSTFLMTEPDVASSDPTNLETVLLIKKGSGHRNTTYTLNGKKWWSTGAMDPRCRIGICVAKIVDDNDDTDTNNSNSTDNLHGKHTIVMIPLPHPNVIMIRPLTVFGYDDAPFGHSEVGLENVPLQQEHLIGGLGSGFKVSQARLGPGRIHHCMRSIGLAQRCYDLMLHRSTERKTFGQYLCQHGSVQNDIADSFNDLNQARLLTLHCAHKMDTDGPRNARQYISGIKVAVPALCFRVIDRALQVHGGLGVCEDTILASAWANMRTLRIADGPDEVHRRSVARIEIKKLFLQKTSSSQQQQQQNHKSRL</sequence>
<dbReference type="GO" id="GO:0005737">
    <property type="term" value="C:cytoplasm"/>
    <property type="evidence" value="ECO:0007669"/>
    <property type="project" value="TreeGrafter"/>
</dbReference>
<evidence type="ECO:0000313" key="9">
    <source>
        <dbReference type="EMBL" id="OEU23743.1"/>
    </source>
</evidence>
<dbReference type="SUPFAM" id="SSF47203">
    <property type="entry name" value="Acyl-CoA dehydrogenase C-terminal domain-like"/>
    <property type="match status" value="1"/>
</dbReference>
<evidence type="ECO:0000256" key="1">
    <source>
        <dbReference type="ARBA" id="ARBA00001974"/>
    </source>
</evidence>
<proteinExistence type="inferred from homology"/>
<evidence type="ECO:0000256" key="4">
    <source>
        <dbReference type="ARBA" id="ARBA00022827"/>
    </source>
</evidence>
<dbReference type="PANTHER" id="PTHR48083">
    <property type="entry name" value="MEDIUM-CHAIN SPECIFIC ACYL-COA DEHYDROGENASE, MITOCHONDRIAL-RELATED"/>
    <property type="match status" value="1"/>
</dbReference>
<gene>
    <name evidence="9" type="primary">ACD5</name>
    <name evidence="9" type="ORF">FRACYDRAFT_233211</name>
</gene>
<dbReference type="InterPro" id="IPR009100">
    <property type="entry name" value="AcylCoA_DH/oxidase_NM_dom_sf"/>
</dbReference>
<protein>
    <submittedName>
        <fullName evidence="9">Acyl CoA dehydrogenase</fullName>
    </submittedName>
</protein>
<evidence type="ECO:0000259" key="7">
    <source>
        <dbReference type="Pfam" id="PF00441"/>
    </source>
</evidence>
<feature type="domain" description="Acyl-CoA dehydrogenase/oxidase C-terminal" evidence="7">
    <location>
        <begin position="292"/>
        <end position="440"/>
    </location>
</feature>
<dbReference type="GO" id="GO:0050660">
    <property type="term" value="F:flavin adenine dinucleotide binding"/>
    <property type="evidence" value="ECO:0007669"/>
    <property type="project" value="InterPro"/>
</dbReference>
<keyword evidence="10" id="KW-1185">Reference proteome</keyword>
<reference evidence="9 10" key="1">
    <citation type="submission" date="2016-09" db="EMBL/GenBank/DDBJ databases">
        <title>Extensive genetic diversity and differential bi-allelic expression allows diatom success in the polar Southern Ocean.</title>
        <authorList>
            <consortium name="DOE Joint Genome Institute"/>
            <person name="Mock T."/>
            <person name="Otillar R.P."/>
            <person name="Strauss J."/>
            <person name="Dupont C."/>
            <person name="Frickenhaus S."/>
            <person name="Maumus F."/>
            <person name="Mcmullan M."/>
            <person name="Sanges R."/>
            <person name="Schmutz J."/>
            <person name="Toseland A."/>
            <person name="Valas R."/>
            <person name="Veluchamy A."/>
            <person name="Ward B.J."/>
            <person name="Allen A."/>
            <person name="Barry K."/>
            <person name="Falciatore A."/>
            <person name="Ferrante M."/>
            <person name="Fortunato A.E."/>
            <person name="Gloeckner G."/>
            <person name="Gruber A."/>
            <person name="Hipkin R."/>
            <person name="Janech M."/>
            <person name="Kroth P."/>
            <person name="Leese F."/>
            <person name="Lindquist E."/>
            <person name="Lyon B.R."/>
            <person name="Martin J."/>
            <person name="Mayer C."/>
            <person name="Parker M."/>
            <person name="Quesneville H."/>
            <person name="Raymond J."/>
            <person name="Uhlig C."/>
            <person name="Valentin K.U."/>
            <person name="Worden A.Z."/>
            <person name="Armbrust E.V."/>
            <person name="Bowler C."/>
            <person name="Green B."/>
            <person name="Moulton V."/>
            <person name="Van Oosterhout C."/>
            <person name="Grigoriev I."/>
        </authorList>
    </citation>
    <scope>NUCLEOTIDE SEQUENCE [LARGE SCALE GENOMIC DNA]</scope>
    <source>
        <strain evidence="9 10">CCMP1102</strain>
    </source>
</reference>